<comment type="caution">
    <text evidence="3">The sequence shown here is derived from an EMBL/GenBank/DDBJ whole genome shotgun (WGS) entry which is preliminary data.</text>
</comment>
<dbReference type="Pfam" id="PF23079">
    <property type="entry name" value="HTH_NOL4_2nd"/>
    <property type="match status" value="1"/>
</dbReference>
<feature type="compositionally biased region" description="Polar residues" evidence="1">
    <location>
        <begin position="90"/>
        <end position="99"/>
    </location>
</feature>
<accession>A0A9J6CH98</accession>
<dbReference type="InterPro" id="IPR056549">
    <property type="entry name" value="HTH_NOL4"/>
</dbReference>
<organism evidence="3 4">
    <name type="scientific">Polypedilum vanderplanki</name>
    <name type="common">Sleeping chironomid midge</name>
    <dbReference type="NCBI Taxonomy" id="319348"/>
    <lineage>
        <taxon>Eukaryota</taxon>
        <taxon>Metazoa</taxon>
        <taxon>Ecdysozoa</taxon>
        <taxon>Arthropoda</taxon>
        <taxon>Hexapoda</taxon>
        <taxon>Insecta</taxon>
        <taxon>Pterygota</taxon>
        <taxon>Neoptera</taxon>
        <taxon>Endopterygota</taxon>
        <taxon>Diptera</taxon>
        <taxon>Nematocera</taxon>
        <taxon>Chironomoidea</taxon>
        <taxon>Chironomidae</taxon>
        <taxon>Chironominae</taxon>
        <taxon>Polypedilum</taxon>
        <taxon>Polypedilum</taxon>
    </lineage>
</organism>
<dbReference type="OrthoDB" id="6371073at2759"/>
<protein>
    <recommendedName>
        <fullName evidence="2">Nucleolar protein 4 helical domain-containing protein</fullName>
    </recommendedName>
</protein>
<feature type="region of interest" description="Disordered" evidence="1">
    <location>
        <begin position="604"/>
        <end position="652"/>
    </location>
</feature>
<evidence type="ECO:0000256" key="1">
    <source>
        <dbReference type="SAM" id="MobiDB-lite"/>
    </source>
</evidence>
<reference evidence="3" key="1">
    <citation type="submission" date="2021-03" db="EMBL/GenBank/DDBJ databases">
        <title>Chromosome level genome of the anhydrobiotic midge Polypedilum vanderplanki.</title>
        <authorList>
            <person name="Yoshida Y."/>
            <person name="Kikawada T."/>
            <person name="Gusev O."/>
        </authorList>
    </citation>
    <scope>NUCLEOTIDE SEQUENCE</scope>
    <source>
        <strain evidence="3">NIAS01</strain>
        <tissue evidence="3">Whole body or cell culture</tissue>
    </source>
</reference>
<feature type="domain" description="Nucleolar protein 4 helical" evidence="2">
    <location>
        <begin position="655"/>
        <end position="753"/>
    </location>
</feature>
<feature type="region of interest" description="Disordered" evidence="1">
    <location>
        <begin position="82"/>
        <end position="104"/>
    </location>
</feature>
<dbReference type="AlphaFoldDB" id="A0A9J6CH98"/>
<gene>
    <name evidence="3" type="ORF">PVAND_010766</name>
</gene>
<feature type="compositionally biased region" description="Low complexity" evidence="1">
    <location>
        <begin position="436"/>
        <end position="450"/>
    </location>
</feature>
<feature type="compositionally biased region" description="Acidic residues" evidence="1">
    <location>
        <begin position="633"/>
        <end position="645"/>
    </location>
</feature>
<dbReference type="Proteomes" id="UP001107558">
    <property type="component" value="Chromosome 1"/>
</dbReference>
<feature type="region of interest" description="Disordered" evidence="1">
    <location>
        <begin position="1"/>
        <end position="35"/>
    </location>
</feature>
<feature type="compositionally biased region" description="Polar residues" evidence="1">
    <location>
        <begin position="1"/>
        <end position="20"/>
    </location>
</feature>
<feature type="compositionally biased region" description="Polar residues" evidence="1">
    <location>
        <begin position="616"/>
        <end position="630"/>
    </location>
</feature>
<sequence>MNKISNISSRRHQINSSSACNKIESHVDSNNSSSENDIKIAQQQHPLSNTFLLNCDNKINQGNRYDVSNGLFSGHSGDGRKLSIDDESSHPINASNTNNKSERKRNINMLDDIQELNCSDVSGNGEDCGVSSNSNVIVSGGNTKRMKVDCDGQDNNKSKMYQIYQPWVLRTYGDQSKSKTITLKKQSRIVSTLKGLESNRPDSSKFRFWVKSKGFITELPIDHKNVKHNKIDDDGCMLYIPCKSDSSNISSYKRVAVVEYFFNIIYKVHCSVDEGEGRHVGQKRTYRKITEYYAFLPREAVTKFLTQCNECRRSMKTTIIQDISEIEQKVVPCNNVDNDTTETTNQQKRNEDYPKNIENYYLLLKALYENSSLMGGSSICEDSFKENIARNENIEIKQKLTSSKLNDEQSLVSSSTTAINNVMTRAKVPDEDYDESNSSTSLHNNNNNHLPIKQHTYHYDDDIRHTTCINSISSRHTDGAKDISSHYHTTSSIDSTQRTHLTGDIKPITSTYLLMTRSMGLTDEDALNLESISSSQSENNHDTATLNLEDSYANLLKDTDKLKLMLLAWNYQNSAAIRNNASGPDLSTMANLWEQYQNALTGMGVNKNGDGAIGSPSPSQSQDDANSPSDNNKEEDEGSEDESDERIDQTSYDPERLKAFNMFVRLFVDENLDRMIPISKQPKEKVQAIIDSCARQFPEFSERARKRLRTYLKSCRRNKKTKDGWENQPSRPTPAHLTSVQAEQILAIACENESLNAKRMRLGMEPISQALNIPSSHSSDSQSAPSLYTMAKSSTSTDPTIPLTISTNVANCKTSPIITTTTDSNANSINSILTASRSALPTTSAFDFGQAFLQKSSQNSAYYTSPIMNNSTMPQGPTDLSIKRPLLPHNLNVTEAAAVKQLITGYREAAAFLLRSADELEQLLLNQQT</sequence>
<dbReference type="PANTHER" id="PTHR12449:SF22">
    <property type="entry name" value="NUCLEOLAR PROTEIN 4"/>
    <property type="match status" value="1"/>
</dbReference>
<evidence type="ECO:0000259" key="2">
    <source>
        <dbReference type="Pfam" id="PF23079"/>
    </source>
</evidence>
<dbReference type="PANTHER" id="PTHR12449">
    <property type="entry name" value="DEATH DOMAIN-CONTAINING PROTEIN"/>
    <property type="match status" value="1"/>
</dbReference>
<evidence type="ECO:0000313" key="4">
    <source>
        <dbReference type="Proteomes" id="UP001107558"/>
    </source>
</evidence>
<feature type="region of interest" description="Disordered" evidence="1">
    <location>
        <begin position="422"/>
        <end position="451"/>
    </location>
</feature>
<dbReference type="EMBL" id="JADBJN010000001">
    <property type="protein sequence ID" value="KAG5681317.1"/>
    <property type="molecule type" value="Genomic_DNA"/>
</dbReference>
<keyword evidence="4" id="KW-1185">Reference proteome</keyword>
<proteinExistence type="predicted"/>
<dbReference type="InterPro" id="IPR039788">
    <property type="entry name" value="NOL4/NOL4L"/>
</dbReference>
<name>A0A9J6CH98_POLVA</name>
<evidence type="ECO:0000313" key="3">
    <source>
        <dbReference type="EMBL" id="KAG5681317.1"/>
    </source>
</evidence>